<evidence type="ECO:0000313" key="4">
    <source>
        <dbReference type="EMBL" id="OBA23588.1"/>
    </source>
</evidence>
<dbReference type="GO" id="GO:0000049">
    <property type="term" value="F:tRNA binding"/>
    <property type="evidence" value="ECO:0007669"/>
    <property type="project" value="InterPro"/>
</dbReference>
<comment type="subcellular location">
    <subcellularLocation>
        <location evidence="3">Cytoplasm</location>
    </subcellularLocation>
</comment>
<dbReference type="InterPro" id="IPR019407">
    <property type="entry name" value="CTU2"/>
</dbReference>
<dbReference type="Gene3D" id="3.40.50.620">
    <property type="entry name" value="HUPs"/>
    <property type="match status" value="1"/>
</dbReference>
<dbReference type="OrthoDB" id="25129at2759"/>
<proteinExistence type="inferred from homology"/>
<evidence type="ECO:0000256" key="2">
    <source>
        <dbReference type="ARBA" id="ARBA00022694"/>
    </source>
</evidence>
<keyword evidence="1 3" id="KW-0963">Cytoplasm</keyword>
<dbReference type="GO" id="GO:0016783">
    <property type="term" value="F:sulfurtransferase activity"/>
    <property type="evidence" value="ECO:0007669"/>
    <property type="project" value="TreeGrafter"/>
</dbReference>
<dbReference type="Proteomes" id="UP000092555">
    <property type="component" value="Unassembled WGS sequence"/>
</dbReference>
<reference evidence="4 5" key="1">
    <citation type="submission" date="2016-05" db="EMBL/GenBank/DDBJ databases">
        <title>Comparative genomics of biotechnologically important yeasts.</title>
        <authorList>
            <consortium name="DOE Joint Genome Institute"/>
            <person name="Riley R."/>
            <person name="Haridas S."/>
            <person name="Wolfe K.H."/>
            <person name="Lopes M.R."/>
            <person name="Hittinger C.T."/>
            <person name="Goker M."/>
            <person name="Salamov A."/>
            <person name="Wisecaver J."/>
            <person name="Long T.M."/>
            <person name="Aerts A.L."/>
            <person name="Barry K."/>
            <person name="Choi C."/>
            <person name="Clum A."/>
            <person name="Coughlan A.Y."/>
            <person name="Deshpande S."/>
            <person name="Douglass A.P."/>
            <person name="Hanson S.J."/>
            <person name="Klenk H.-P."/>
            <person name="LaButti K."/>
            <person name="Lapidus A."/>
            <person name="Lindquist E."/>
            <person name="Lipzen A."/>
            <person name="Meier-kolthoff J.P."/>
            <person name="Ohm R.A."/>
            <person name="Otillar R.P."/>
            <person name="Pangilinan J."/>
            <person name="Peng Y."/>
            <person name="Rokas A."/>
            <person name="Rosa C.A."/>
            <person name="Scheuner C."/>
            <person name="Sibirny A.A."/>
            <person name="Slot J.C."/>
            <person name="Stielow J.B."/>
            <person name="Sun H."/>
            <person name="Kurtzman C.P."/>
            <person name="Blackwell M."/>
            <person name="Grigoriev I.V."/>
            <person name="Jeffries T.W."/>
        </authorList>
    </citation>
    <scope>NUCLEOTIDE SEQUENCE [LARGE SCALE GENOMIC DNA]</scope>
    <source>
        <strain evidence="4 5">NRRL YB-4993</strain>
    </source>
</reference>
<dbReference type="RefSeq" id="XP_018714069.1">
    <property type="nucleotide sequence ID" value="XM_018856753.1"/>
</dbReference>
<dbReference type="Pfam" id="PF10288">
    <property type="entry name" value="CTU2"/>
    <property type="match status" value="1"/>
</dbReference>
<evidence type="ECO:0000256" key="3">
    <source>
        <dbReference type="HAMAP-Rule" id="MF_03054"/>
    </source>
</evidence>
<dbReference type="AlphaFoldDB" id="A0A1A0HIC2"/>
<comment type="similarity">
    <text evidence="3">Belongs to the CTU2/NCS2 family.</text>
</comment>
<keyword evidence="5" id="KW-1185">Reference proteome</keyword>
<organism evidence="4 5">
    <name type="scientific">Metschnikowia bicuspidata var. bicuspidata NRRL YB-4993</name>
    <dbReference type="NCBI Taxonomy" id="869754"/>
    <lineage>
        <taxon>Eukaryota</taxon>
        <taxon>Fungi</taxon>
        <taxon>Dikarya</taxon>
        <taxon>Ascomycota</taxon>
        <taxon>Saccharomycotina</taxon>
        <taxon>Pichiomycetes</taxon>
        <taxon>Metschnikowiaceae</taxon>
        <taxon>Metschnikowia</taxon>
    </lineage>
</organism>
<evidence type="ECO:0000256" key="1">
    <source>
        <dbReference type="ARBA" id="ARBA00022490"/>
    </source>
</evidence>
<dbReference type="GO" id="GO:0005829">
    <property type="term" value="C:cytosol"/>
    <property type="evidence" value="ECO:0007669"/>
    <property type="project" value="TreeGrafter"/>
</dbReference>
<dbReference type="GeneID" id="30029729"/>
<name>A0A1A0HIC2_9ASCO</name>
<dbReference type="PANTHER" id="PTHR20882">
    <property type="entry name" value="CYTOPLASMIC TRNA 2-THIOLATION PROTEIN 2"/>
    <property type="match status" value="1"/>
</dbReference>
<keyword evidence="2 3" id="KW-0819">tRNA processing</keyword>
<dbReference type="GO" id="GO:0032447">
    <property type="term" value="P:protein urmylation"/>
    <property type="evidence" value="ECO:0007669"/>
    <property type="project" value="UniProtKB-UniRule"/>
</dbReference>
<dbReference type="GO" id="GO:0002143">
    <property type="term" value="P:tRNA wobble position uridine thiolation"/>
    <property type="evidence" value="ECO:0007669"/>
    <property type="project" value="TreeGrafter"/>
</dbReference>
<gene>
    <name evidence="3" type="primary">NCS2</name>
    <name evidence="3" type="synonym">CTU2</name>
    <name evidence="4" type="ORF">METBIDRAFT_36535</name>
</gene>
<evidence type="ECO:0000313" key="5">
    <source>
        <dbReference type="Proteomes" id="UP000092555"/>
    </source>
</evidence>
<accession>A0A1A0HIC2</accession>
<comment type="function">
    <text evidence="3">Plays a central role in 2-thiolation of mcm(5)S(2)U at tRNA wobble positions of tRNA(Lys), tRNA(Glu) and tRNA(Gln). May act by forming a heterodimer with NCS6 that ligates sulfur from thiocarboxylated URM1 onto the uridine of tRNAs at wobble position. Prior mcm(5) tRNA modification by the elongator complex is required for 2-thiolation. May also be involved in protein urmylation.</text>
</comment>
<dbReference type="UniPathway" id="UPA00988"/>
<dbReference type="HAMAP" id="MF_03054">
    <property type="entry name" value="CTU2"/>
    <property type="match status" value="1"/>
</dbReference>
<comment type="caution">
    <text evidence="4">The sequence shown here is derived from an EMBL/GenBank/DDBJ whole genome shotgun (WGS) entry which is preliminary data.</text>
</comment>
<comment type="pathway">
    <text evidence="3">tRNA modification; 5-methoxycarbonylmethyl-2-thiouridine-tRNA biosynthesis.</text>
</comment>
<protein>
    <recommendedName>
        <fullName evidence="3">Cytoplasmic tRNA 2-thiolation protein 2</fullName>
    </recommendedName>
</protein>
<sequence>MSSTPVQYLPELSSDVCQRCKDLPAVLVSRKEKFCAKCFIWFMRGKQRKQMLDDRYKVKYGAIAERLGVQRVLLPLSFGVSSLVLFDMIASLLQEQNLMHKGKQGFELVVVHLQEDQQSRSELFQALAGNYTPVSIQYVEVDLDLYPVDTRVRLAVSPEFDVVADADVSRSESVAQLLEKSASRSLKADLRGLIYEEIFNNIAVREQCETLLYGHSMTRLANEVIALTVKGRGLRIHEAVADRTSSYMGKDLHVIFPLRDILFAEVKAVLKLSDGLSKYAVLPVAQGPRPVKNMTVHDLTTQYFDGLDATGYASTASTVVKTAEKLGGPRSEAPDLCQVCGAAIHHNPRAWLQNITVNSAAPLNTDEEREYAREYRAHSPENATGKDLLVCYGCTVTMAGAGDGFIWPVRATKEEILGEYVLTDESDDE</sequence>
<dbReference type="SUPFAM" id="SSF52402">
    <property type="entry name" value="Adenine nucleotide alpha hydrolases-like"/>
    <property type="match status" value="1"/>
</dbReference>
<dbReference type="PANTHER" id="PTHR20882:SF14">
    <property type="entry name" value="CYTOPLASMIC TRNA 2-THIOLATION PROTEIN 2"/>
    <property type="match status" value="1"/>
</dbReference>
<dbReference type="EMBL" id="LXTC01000001">
    <property type="protein sequence ID" value="OBA23588.1"/>
    <property type="molecule type" value="Genomic_DNA"/>
</dbReference>
<dbReference type="STRING" id="869754.A0A1A0HIC2"/>
<dbReference type="InterPro" id="IPR014729">
    <property type="entry name" value="Rossmann-like_a/b/a_fold"/>
</dbReference>
<dbReference type="GO" id="GO:0016779">
    <property type="term" value="F:nucleotidyltransferase activity"/>
    <property type="evidence" value="ECO:0007669"/>
    <property type="project" value="UniProtKB-UniRule"/>
</dbReference>